<comment type="caution">
    <text evidence="2">The sequence shown here is derived from an EMBL/GenBank/DDBJ whole genome shotgun (WGS) entry which is preliminary data.</text>
</comment>
<organism evidence="2 3">
    <name type="scientific">Corynebacterium alimapuense</name>
    <dbReference type="NCBI Taxonomy" id="1576874"/>
    <lineage>
        <taxon>Bacteria</taxon>
        <taxon>Bacillati</taxon>
        <taxon>Actinomycetota</taxon>
        <taxon>Actinomycetes</taxon>
        <taxon>Mycobacteriales</taxon>
        <taxon>Corynebacteriaceae</taxon>
        <taxon>Corynebacterium</taxon>
    </lineage>
</organism>
<reference evidence="2 3" key="1">
    <citation type="submission" date="2018-02" db="EMBL/GenBank/DDBJ databases">
        <title>Corynebacterium alimpuense sp. nov., a marine obligate actinomycete isolated from sediments of Valparaiso bay, Chile.</title>
        <authorList>
            <person name="Claverias F."/>
            <person name="Gonzales-Siles L."/>
            <person name="Salva-Serra F."/>
            <person name="Inganaes E."/>
            <person name="Molin K."/>
            <person name="Cumsille A."/>
            <person name="Undabarrena A."/>
            <person name="Couve E."/>
            <person name="Moore E.R.B."/>
            <person name="Gomila M."/>
            <person name="Camara B."/>
        </authorList>
    </citation>
    <scope>NUCLEOTIDE SEQUENCE [LARGE SCALE GENOMIC DNA]</scope>
    <source>
        <strain evidence="2 3">CCUG 69366</strain>
    </source>
</reference>
<protein>
    <submittedName>
        <fullName evidence="2">Uncharacterized protein</fullName>
    </submittedName>
</protein>
<name>A0A3M8K9D2_9CORY</name>
<accession>A0A3M8K9D2</accession>
<keyword evidence="1" id="KW-0812">Transmembrane</keyword>
<dbReference type="AlphaFoldDB" id="A0A3M8K9D2"/>
<feature type="transmembrane region" description="Helical" evidence="1">
    <location>
        <begin position="45"/>
        <end position="67"/>
    </location>
</feature>
<proteinExistence type="predicted"/>
<dbReference type="Proteomes" id="UP000266975">
    <property type="component" value="Unassembled WGS sequence"/>
</dbReference>
<gene>
    <name evidence="2" type="ORF">C5L39_03245</name>
</gene>
<keyword evidence="3" id="KW-1185">Reference proteome</keyword>
<sequence>MISWLMVGWSSLVLLLGELLDLPEAARALSPLWHIPLVPDAEVEASTLIILSLIAAVLGVMAVVGFARRDLTEG</sequence>
<dbReference type="RefSeq" id="WP_123047441.1">
    <property type="nucleotide sequence ID" value="NZ_PTJO01000003.1"/>
</dbReference>
<keyword evidence="1" id="KW-0472">Membrane</keyword>
<dbReference type="OrthoDB" id="2014935at2"/>
<dbReference type="EMBL" id="PTJO01000003">
    <property type="protein sequence ID" value="RNE49395.1"/>
    <property type="molecule type" value="Genomic_DNA"/>
</dbReference>
<evidence type="ECO:0000313" key="3">
    <source>
        <dbReference type="Proteomes" id="UP000266975"/>
    </source>
</evidence>
<evidence type="ECO:0000256" key="1">
    <source>
        <dbReference type="SAM" id="Phobius"/>
    </source>
</evidence>
<keyword evidence="1" id="KW-1133">Transmembrane helix</keyword>
<evidence type="ECO:0000313" key="2">
    <source>
        <dbReference type="EMBL" id="RNE49395.1"/>
    </source>
</evidence>